<gene>
    <name evidence="2" type="ORF">GK047_04740</name>
</gene>
<dbReference type="AlphaFoldDB" id="A0A6G3ZV83"/>
<sequence>MGRCNCPPGPPGPEGPRGPQGPPGLEGPQLLQELGGAIAAAGPTGTAGALGPAGLAGLVGAIGEAGPAGLAGALGPAGLAGIAGAIGAAGLAGPAGPAGPAGATGPQGLPGPIGATGPAGPPGGGLIPFSTGIIISGATVVSAAPILMGFGSHTVEVIGATGESTMPPEAGGFAFPIPFAGTVQNLQISADLLVASVASINTLGLQYDFTVFLARSVPNNGIDHSSSPYVTTSLTSSVRFGFPNTVITPGNPSGFRTATNINVGGSLVVAAGDRIGIRVRTLAETDASAADITQLSFSASLSYTPS</sequence>
<feature type="compositionally biased region" description="Low complexity" evidence="1">
    <location>
        <begin position="96"/>
        <end position="118"/>
    </location>
</feature>
<evidence type="ECO:0000313" key="2">
    <source>
        <dbReference type="EMBL" id="NEW05327.1"/>
    </source>
</evidence>
<evidence type="ECO:0008006" key="3">
    <source>
        <dbReference type="Google" id="ProtNLM"/>
    </source>
</evidence>
<dbReference type="PANTHER" id="PTHR24637">
    <property type="entry name" value="COLLAGEN"/>
    <property type="match status" value="1"/>
</dbReference>
<feature type="region of interest" description="Disordered" evidence="1">
    <location>
        <begin position="1"/>
        <end position="29"/>
    </location>
</feature>
<accession>A0A6G3ZV83</accession>
<dbReference type="InterPro" id="IPR008160">
    <property type="entry name" value="Collagen"/>
</dbReference>
<reference evidence="2" key="1">
    <citation type="submission" date="2020-02" db="EMBL/GenBank/DDBJ databases">
        <authorList>
            <person name="Shen X.-R."/>
            <person name="Zhang Y.-X."/>
        </authorList>
    </citation>
    <scope>NUCLEOTIDE SEQUENCE</scope>
    <source>
        <strain evidence="2">SYP-B3998</strain>
    </source>
</reference>
<feature type="compositionally biased region" description="Pro residues" evidence="1">
    <location>
        <begin position="7"/>
        <end position="22"/>
    </location>
</feature>
<name>A0A6G3ZV83_9BACL</name>
<dbReference type="RefSeq" id="WP_163941886.1">
    <property type="nucleotide sequence ID" value="NZ_JAAIKC010000001.1"/>
</dbReference>
<feature type="region of interest" description="Disordered" evidence="1">
    <location>
        <begin position="96"/>
        <end position="120"/>
    </location>
</feature>
<dbReference type="Pfam" id="PF01391">
    <property type="entry name" value="Collagen"/>
    <property type="match status" value="1"/>
</dbReference>
<dbReference type="PANTHER" id="PTHR24637:SF428">
    <property type="entry name" value="SCAVENGER RECEPTOR CLASS A MEMBER 3"/>
    <property type="match status" value="1"/>
</dbReference>
<dbReference type="EMBL" id="JAAIKC010000001">
    <property type="protein sequence ID" value="NEW05327.1"/>
    <property type="molecule type" value="Genomic_DNA"/>
</dbReference>
<organism evidence="2">
    <name type="scientific">Paenibacillus sp. SYP-B3998</name>
    <dbReference type="NCBI Taxonomy" id="2678564"/>
    <lineage>
        <taxon>Bacteria</taxon>
        <taxon>Bacillati</taxon>
        <taxon>Bacillota</taxon>
        <taxon>Bacilli</taxon>
        <taxon>Bacillales</taxon>
        <taxon>Paenibacillaceae</taxon>
        <taxon>Paenibacillus</taxon>
    </lineage>
</organism>
<evidence type="ECO:0000256" key="1">
    <source>
        <dbReference type="SAM" id="MobiDB-lite"/>
    </source>
</evidence>
<comment type="caution">
    <text evidence="2">The sequence shown here is derived from an EMBL/GenBank/DDBJ whole genome shotgun (WGS) entry which is preliminary data.</text>
</comment>
<proteinExistence type="predicted"/>
<protein>
    <recommendedName>
        <fullName evidence="3">Collagen-like protein</fullName>
    </recommendedName>
</protein>